<keyword evidence="1" id="KW-1133">Transmembrane helix</keyword>
<name>A0A1G1VRB8_9BACT</name>
<dbReference type="GO" id="GO:0015562">
    <property type="term" value="F:efflux transmembrane transporter activity"/>
    <property type="evidence" value="ECO:0007669"/>
    <property type="project" value="TreeGrafter"/>
</dbReference>
<dbReference type="InterPro" id="IPR058637">
    <property type="entry name" value="YknX-like_C"/>
</dbReference>
<dbReference type="PANTHER" id="PTHR30469">
    <property type="entry name" value="MULTIDRUG RESISTANCE PROTEIN MDTA"/>
    <property type="match status" value="1"/>
</dbReference>
<comment type="caution">
    <text evidence="4">The sequence shown here is derived from an EMBL/GenBank/DDBJ whole genome shotgun (WGS) entry which is preliminary data.</text>
</comment>
<gene>
    <name evidence="4" type="ORF">A2786_00125</name>
</gene>
<feature type="transmembrane region" description="Helical" evidence="1">
    <location>
        <begin position="21"/>
        <end position="41"/>
    </location>
</feature>
<dbReference type="AlphaFoldDB" id="A0A1G1VRB8"/>
<accession>A0A1G1VRB8</accession>
<reference evidence="4 5" key="1">
    <citation type="journal article" date="2016" name="Nat. Commun.">
        <title>Thousands of microbial genomes shed light on interconnected biogeochemical processes in an aquifer system.</title>
        <authorList>
            <person name="Anantharaman K."/>
            <person name="Brown C.T."/>
            <person name="Hug L.A."/>
            <person name="Sharon I."/>
            <person name="Castelle C.J."/>
            <person name="Probst A.J."/>
            <person name="Thomas B.C."/>
            <person name="Singh A."/>
            <person name="Wilkins M.J."/>
            <person name="Karaoz U."/>
            <person name="Brodie E.L."/>
            <person name="Williams K.H."/>
            <person name="Hubbard S.S."/>
            <person name="Banfield J.F."/>
        </authorList>
    </citation>
    <scope>NUCLEOTIDE SEQUENCE [LARGE SCALE GENOMIC DNA]</scope>
</reference>
<evidence type="ECO:0000313" key="4">
    <source>
        <dbReference type="EMBL" id="OGY17955.1"/>
    </source>
</evidence>
<dbReference type="Pfam" id="PF25989">
    <property type="entry name" value="YknX_C"/>
    <property type="match status" value="1"/>
</dbReference>
<dbReference type="GO" id="GO:1990281">
    <property type="term" value="C:efflux pump complex"/>
    <property type="evidence" value="ECO:0007669"/>
    <property type="project" value="TreeGrafter"/>
</dbReference>
<evidence type="ECO:0008006" key="6">
    <source>
        <dbReference type="Google" id="ProtNLM"/>
    </source>
</evidence>
<dbReference type="Gene3D" id="2.40.420.20">
    <property type="match status" value="1"/>
</dbReference>
<proteinExistence type="predicted"/>
<evidence type="ECO:0000259" key="3">
    <source>
        <dbReference type="Pfam" id="PF25989"/>
    </source>
</evidence>
<protein>
    <recommendedName>
        <fullName evidence="6">RND efflux pump membrane fusion protein barrel-sandwich domain-containing protein</fullName>
    </recommendedName>
</protein>
<organism evidence="4 5">
    <name type="scientific">Candidatus Chisholmbacteria bacterium RIFCSPHIGHO2_01_FULL_52_32</name>
    <dbReference type="NCBI Taxonomy" id="1797591"/>
    <lineage>
        <taxon>Bacteria</taxon>
        <taxon>Candidatus Chisholmiibacteriota</taxon>
    </lineage>
</organism>
<dbReference type="Pfam" id="PF25917">
    <property type="entry name" value="BSH_RND"/>
    <property type="match status" value="1"/>
</dbReference>
<dbReference type="InterPro" id="IPR058625">
    <property type="entry name" value="MdtA-like_BSH"/>
</dbReference>
<dbReference type="Gene3D" id="2.40.30.170">
    <property type="match status" value="1"/>
</dbReference>
<keyword evidence="1" id="KW-0812">Transmembrane</keyword>
<evidence type="ECO:0000259" key="2">
    <source>
        <dbReference type="Pfam" id="PF25917"/>
    </source>
</evidence>
<dbReference type="SUPFAM" id="SSF111369">
    <property type="entry name" value="HlyD-like secretion proteins"/>
    <property type="match status" value="1"/>
</dbReference>
<dbReference type="Gene3D" id="2.40.50.100">
    <property type="match status" value="1"/>
</dbReference>
<feature type="domain" description="Multidrug resistance protein MdtA-like barrel-sandwich hybrid" evidence="2">
    <location>
        <begin position="74"/>
        <end position="237"/>
    </location>
</feature>
<feature type="domain" description="YknX-like C-terminal permuted SH3-like" evidence="3">
    <location>
        <begin position="343"/>
        <end position="397"/>
    </location>
</feature>
<evidence type="ECO:0000256" key="1">
    <source>
        <dbReference type="SAM" id="Phobius"/>
    </source>
</evidence>
<dbReference type="EMBL" id="MHCJ01000004">
    <property type="protein sequence ID" value="OGY17955.1"/>
    <property type="molecule type" value="Genomic_DNA"/>
</dbReference>
<sequence>MDMVRKEEISGRLRGIIKNRWRAVVVLVLVAVVGFIGWRALGARSQQSPYQTAIVERGTIVAAVSASGKALTTNIVEITTQASGVVKAVYVHDDDRVTAGQKIAEITLDRQGQQNHAQAWSSYLSAKNSVASAKASQYSLQSEMFSKWKTFKELSESSSYDTAEERGLPQFHIAEKDWLAAEAKYKNQEGGIAQAQAALKSAWLSYLQSSPIVTAPIAGTIGSLGFVEGMVIGSETSSSTSDQTSTSQRVAVVQNEGRPVVSVTLAEIDVPRVQVGQNATIVFDSLSQKTFTGKVVTIDKIGTTSNNVTSYSVNILLSTGSSAILPSMAATANIIVETKSEVLLVPSAAVQTQGEQTSVRVLRNGREEQVPVTVGISSDTQTEIVSGLSEGDMVITGSASTASTQAGTGGSVFGGFGGGAFRLGGTGGGVRRD</sequence>
<dbReference type="Proteomes" id="UP000179233">
    <property type="component" value="Unassembled WGS sequence"/>
</dbReference>
<dbReference type="PANTHER" id="PTHR30469:SF33">
    <property type="entry name" value="SLR1207 PROTEIN"/>
    <property type="match status" value="1"/>
</dbReference>
<keyword evidence="1" id="KW-0472">Membrane</keyword>
<evidence type="ECO:0000313" key="5">
    <source>
        <dbReference type="Proteomes" id="UP000179233"/>
    </source>
</evidence>